<gene>
    <name evidence="2" type="ORF">J27TS8_22720</name>
</gene>
<keyword evidence="3" id="KW-1185">Reference proteome</keyword>
<dbReference type="InterPro" id="IPR014922">
    <property type="entry name" value="YdhG-like"/>
</dbReference>
<reference evidence="2" key="1">
    <citation type="submission" date="2021-03" db="EMBL/GenBank/DDBJ databases">
        <title>Antimicrobial resistance genes in bacteria isolated from Japanese honey, and their potential for conferring macrolide and lincosamide resistance in the American foulbrood pathogen Paenibacillus larvae.</title>
        <authorList>
            <person name="Okamoto M."/>
            <person name="Kumagai M."/>
            <person name="Kanamori H."/>
            <person name="Takamatsu D."/>
        </authorList>
    </citation>
    <scope>NUCLEOTIDE SEQUENCE</scope>
    <source>
        <strain evidence="2">J27TS8</strain>
    </source>
</reference>
<dbReference type="Pfam" id="PF08818">
    <property type="entry name" value="DUF1801"/>
    <property type="match status" value="1"/>
</dbReference>
<feature type="domain" description="YdhG-like" evidence="1">
    <location>
        <begin position="20"/>
        <end position="115"/>
    </location>
</feature>
<name>A0A919WIE6_9BACI</name>
<dbReference type="AlphaFoldDB" id="A0A919WIE6"/>
<dbReference type="SUPFAM" id="SSF159888">
    <property type="entry name" value="YdhG-like"/>
    <property type="match status" value="1"/>
</dbReference>
<dbReference type="EMBL" id="BORC01000003">
    <property type="protein sequence ID" value="GIN62279.1"/>
    <property type="molecule type" value="Genomic_DNA"/>
</dbReference>
<protein>
    <recommendedName>
        <fullName evidence="1">YdhG-like domain-containing protein</fullName>
    </recommendedName>
</protein>
<evidence type="ECO:0000313" key="3">
    <source>
        <dbReference type="Proteomes" id="UP000682111"/>
    </source>
</evidence>
<dbReference type="Proteomes" id="UP000682111">
    <property type="component" value="Unassembled WGS sequence"/>
</dbReference>
<organism evidence="2 3">
    <name type="scientific">Robertmurraya siralis</name>
    <dbReference type="NCBI Taxonomy" id="77777"/>
    <lineage>
        <taxon>Bacteria</taxon>
        <taxon>Bacillati</taxon>
        <taxon>Bacillota</taxon>
        <taxon>Bacilli</taxon>
        <taxon>Bacillales</taxon>
        <taxon>Bacillaceae</taxon>
        <taxon>Robertmurraya</taxon>
    </lineage>
</organism>
<dbReference type="Gene3D" id="3.90.1150.200">
    <property type="match status" value="1"/>
</dbReference>
<evidence type="ECO:0000259" key="1">
    <source>
        <dbReference type="Pfam" id="PF08818"/>
    </source>
</evidence>
<proteinExistence type="predicted"/>
<accession>A0A919WIE6</accession>
<comment type="caution">
    <text evidence="2">The sequence shown here is derived from an EMBL/GenBank/DDBJ whole genome shotgun (WGS) entry which is preliminary data.</text>
</comment>
<sequence length="126" mass="14909">MRESMKIFEKYLAGIDHPEHRERTEAILTWIAERFPNLKPEFKWNTPMFSDHGTYIIGLSIAKKHLSISPEEAGIERFADDIAQAGYSATKGLFRIQWTEPVHYELLEKMIEFNIEDKADYTKFWR</sequence>
<evidence type="ECO:0000313" key="2">
    <source>
        <dbReference type="EMBL" id="GIN62279.1"/>
    </source>
</evidence>